<dbReference type="STRING" id="266779.Meso_3738"/>
<feature type="domain" description="ABC transporter" evidence="7">
    <location>
        <begin position="343"/>
        <end position="592"/>
    </location>
</feature>
<accession>Q11BW9</accession>
<dbReference type="KEGG" id="mes:Meso_3738"/>
<dbReference type="GO" id="GO:0015833">
    <property type="term" value="P:peptide transport"/>
    <property type="evidence" value="ECO:0007669"/>
    <property type="project" value="InterPro"/>
</dbReference>
<feature type="domain" description="ABC transporter" evidence="7">
    <location>
        <begin position="6"/>
        <end position="252"/>
    </location>
</feature>
<evidence type="ECO:0000313" key="8">
    <source>
        <dbReference type="EMBL" id="ABG65106.1"/>
    </source>
</evidence>
<dbReference type="NCBIfam" id="NF007739">
    <property type="entry name" value="PRK10419.1"/>
    <property type="match status" value="2"/>
</dbReference>
<dbReference type="InterPro" id="IPR003593">
    <property type="entry name" value="AAA+_ATPase"/>
</dbReference>
<name>Q11BW9_CHESB</name>
<dbReference type="Gene3D" id="3.40.50.300">
    <property type="entry name" value="P-loop containing nucleotide triphosphate hydrolases"/>
    <property type="match status" value="2"/>
</dbReference>
<gene>
    <name evidence="8" type="ordered locus">Meso_3738</name>
</gene>
<dbReference type="NCBIfam" id="TIGR01727">
    <property type="entry name" value="oligo_HPY"/>
    <property type="match status" value="2"/>
</dbReference>
<dbReference type="SMART" id="SM00382">
    <property type="entry name" value="AAA"/>
    <property type="match status" value="2"/>
</dbReference>
<sequence length="680" mass="73353" precursor="true">MSGPVLDVQGLVTRLDGSAGPIIAVNGISFSIGPGECLGIVGESGCGKTMSAMSIAGLLPEGGFIAEGRIALDGVDLASLSPDARRKFRAEHIGVVFQNPATALNPRMNIGAQLREALPLRGDAANRRAAELLDMVGVPRAWDRLVDFPHELSGGLAQRVVIALALARSPKLLIADEPTTALDVSIQTQILDLIDAFRRDLQLAVLLVTHDIDVVADRAQRVAVMYAGNIIEEGPTKALLNDPIHPYTAGLLASTPNKVSPGTVLNPVEGAPPSLANPPSGCRFAPRCALATAQCELTLPAASIAADGRMFRCIQPLSKTNRLPDPPIDVVARLPAASRVPLVKSEAVSRSFILSRHLVTRAPLKQRQAVAGVTLEIFEGESLGVVGESGCGKSTLARLIAGIDHPTQGRIIYRGQPLSDLGSGRRQWRRDVQMIFQDPYSSLDPRMTIGEIIAEPLSYNGLAKAERRKRAAALMDEVGLSQELIDQRPAQISGGQRQRVGIARALSQDPKLIIADESVSALDVSVQATILNLFRRLQRERGLTYLFISHDLNVVRYMCDRVAVMYLGKLVELAPTDALFRNPAHPYTRALLASIPGAKMMGERLRGDLPSPDQPPAGCRFHTRCPQRQVICESIEPSLEHLGGGISVACHYPVSRSQTHKKKLENQQTSSPYKEERNMK</sequence>
<dbReference type="InterPro" id="IPR013563">
    <property type="entry name" value="Oligopep_ABC_C"/>
</dbReference>
<protein>
    <submittedName>
        <fullName evidence="8">Oligopeptide/dipeptide ABC transporter, ATPase subunit</fullName>
    </submittedName>
</protein>
<keyword evidence="3" id="KW-0813">Transport</keyword>
<evidence type="ECO:0000256" key="4">
    <source>
        <dbReference type="ARBA" id="ARBA00022741"/>
    </source>
</evidence>
<dbReference type="PROSITE" id="PS50893">
    <property type="entry name" value="ABC_TRANSPORTER_2"/>
    <property type="match status" value="2"/>
</dbReference>
<evidence type="ECO:0000259" key="7">
    <source>
        <dbReference type="PROSITE" id="PS50893"/>
    </source>
</evidence>
<dbReference type="InterPro" id="IPR003439">
    <property type="entry name" value="ABC_transporter-like_ATP-bd"/>
</dbReference>
<dbReference type="PROSITE" id="PS00211">
    <property type="entry name" value="ABC_TRANSPORTER_1"/>
    <property type="match status" value="1"/>
</dbReference>
<evidence type="ECO:0000256" key="5">
    <source>
        <dbReference type="ARBA" id="ARBA00022840"/>
    </source>
</evidence>
<feature type="region of interest" description="Disordered" evidence="6">
    <location>
        <begin position="657"/>
        <end position="680"/>
    </location>
</feature>
<reference evidence="8" key="1">
    <citation type="submission" date="2006-06" db="EMBL/GenBank/DDBJ databases">
        <title>Complete sequence of chromosome of Chelativorans sp. BNC1.</title>
        <authorList>
            <consortium name="US DOE Joint Genome Institute"/>
            <person name="Copeland A."/>
            <person name="Lucas S."/>
            <person name="Lapidus A."/>
            <person name="Barry K."/>
            <person name="Detter J.C."/>
            <person name="Glavina del Rio T."/>
            <person name="Hammon N."/>
            <person name="Israni S."/>
            <person name="Dalin E."/>
            <person name="Tice H."/>
            <person name="Pitluck S."/>
            <person name="Chertkov O."/>
            <person name="Brettin T."/>
            <person name="Bruce D."/>
            <person name="Han C."/>
            <person name="Tapia R."/>
            <person name="Gilna P."/>
            <person name="Schmutz J."/>
            <person name="Larimer F."/>
            <person name="Land M."/>
            <person name="Hauser L."/>
            <person name="Kyrpides N."/>
            <person name="Mikhailova N."/>
            <person name="Richardson P."/>
        </authorList>
    </citation>
    <scope>NUCLEOTIDE SEQUENCE</scope>
    <source>
        <strain evidence="8">BNC1</strain>
    </source>
</reference>
<dbReference type="InterPro" id="IPR017871">
    <property type="entry name" value="ABC_transporter-like_CS"/>
</dbReference>
<dbReference type="CDD" id="cd03257">
    <property type="entry name" value="ABC_NikE_OppD_transporters"/>
    <property type="match status" value="2"/>
</dbReference>
<comment type="subcellular location">
    <subcellularLocation>
        <location evidence="1">Cell inner membrane</location>
        <topology evidence="1">Peripheral membrane protein</topology>
    </subcellularLocation>
</comment>
<dbReference type="InterPro" id="IPR050319">
    <property type="entry name" value="ABC_transp_ATP-bind"/>
</dbReference>
<dbReference type="GO" id="GO:0005524">
    <property type="term" value="F:ATP binding"/>
    <property type="evidence" value="ECO:0007669"/>
    <property type="project" value="UniProtKB-KW"/>
</dbReference>
<dbReference type="NCBIfam" id="NF008453">
    <property type="entry name" value="PRK11308.1"/>
    <property type="match status" value="2"/>
</dbReference>
<dbReference type="GO" id="GO:0055085">
    <property type="term" value="P:transmembrane transport"/>
    <property type="evidence" value="ECO:0007669"/>
    <property type="project" value="UniProtKB-ARBA"/>
</dbReference>
<evidence type="ECO:0000256" key="2">
    <source>
        <dbReference type="ARBA" id="ARBA00005417"/>
    </source>
</evidence>
<proteinExistence type="inferred from homology"/>
<dbReference type="PANTHER" id="PTHR43776">
    <property type="entry name" value="TRANSPORT ATP-BINDING PROTEIN"/>
    <property type="match status" value="1"/>
</dbReference>
<dbReference type="Pfam" id="PF00005">
    <property type="entry name" value="ABC_tran"/>
    <property type="match status" value="2"/>
</dbReference>
<dbReference type="FunFam" id="3.40.50.300:FF:000016">
    <property type="entry name" value="Oligopeptide ABC transporter ATP-binding component"/>
    <property type="match status" value="2"/>
</dbReference>
<dbReference type="HOGENOM" id="CLU_000604_86_2_5"/>
<dbReference type="GO" id="GO:0005886">
    <property type="term" value="C:plasma membrane"/>
    <property type="evidence" value="ECO:0007669"/>
    <property type="project" value="UniProtKB-SubCell"/>
</dbReference>
<evidence type="ECO:0000256" key="6">
    <source>
        <dbReference type="SAM" id="MobiDB-lite"/>
    </source>
</evidence>
<dbReference type="EMBL" id="CP000390">
    <property type="protein sequence ID" value="ABG65106.1"/>
    <property type="molecule type" value="Genomic_DNA"/>
</dbReference>
<evidence type="ECO:0000256" key="1">
    <source>
        <dbReference type="ARBA" id="ARBA00004417"/>
    </source>
</evidence>
<keyword evidence="4" id="KW-0547">Nucleotide-binding</keyword>
<dbReference type="eggNOG" id="COG4172">
    <property type="taxonomic scope" value="Bacteria"/>
</dbReference>
<dbReference type="SUPFAM" id="SSF52540">
    <property type="entry name" value="P-loop containing nucleoside triphosphate hydrolases"/>
    <property type="match status" value="2"/>
</dbReference>
<organism evidence="8">
    <name type="scientific">Chelativorans sp. (strain BNC1)</name>
    <dbReference type="NCBI Taxonomy" id="266779"/>
    <lineage>
        <taxon>Bacteria</taxon>
        <taxon>Pseudomonadati</taxon>
        <taxon>Pseudomonadota</taxon>
        <taxon>Alphaproteobacteria</taxon>
        <taxon>Hyphomicrobiales</taxon>
        <taxon>Phyllobacteriaceae</taxon>
        <taxon>Chelativorans</taxon>
    </lineage>
</organism>
<dbReference type="InterPro" id="IPR027417">
    <property type="entry name" value="P-loop_NTPase"/>
</dbReference>
<keyword evidence="5" id="KW-0067">ATP-binding</keyword>
<dbReference type="GO" id="GO:0016887">
    <property type="term" value="F:ATP hydrolysis activity"/>
    <property type="evidence" value="ECO:0007669"/>
    <property type="project" value="InterPro"/>
</dbReference>
<dbReference type="Pfam" id="PF08352">
    <property type="entry name" value="oligo_HPY"/>
    <property type="match status" value="2"/>
</dbReference>
<dbReference type="AlphaFoldDB" id="Q11BW9"/>
<evidence type="ECO:0000256" key="3">
    <source>
        <dbReference type="ARBA" id="ARBA00022448"/>
    </source>
</evidence>
<comment type="similarity">
    <text evidence="2">Belongs to the ABC transporter superfamily.</text>
</comment>